<dbReference type="Proteomes" id="UP000594454">
    <property type="component" value="Chromosome 5"/>
</dbReference>
<evidence type="ECO:0000256" key="4">
    <source>
        <dbReference type="ARBA" id="ARBA00021815"/>
    </source>
</evidence>
<protein>
    <recommendedName>
        <fullName evidence="4">Cilia- and flagella-associated protein 36</fullName>
    </recommendedName>
    <alternativeName>
        <fullName evidence="9">Coiled-coil domain-containing protein 104</fullName>
    </alternativeName>
</protein>
<evidence type="ECO:0000259" key="10">
    <source>
        <dbReference type="Pfam" id="PF11527"/>
    </source>
</evidence>
<keyword evidence="8" id="KW-0966">Cell projection</keyword>
<dbReference type="OrthoDB" id="272687at2759"/>
<keyword evidence="7" id="KW-0969">Cilium</keyword>
<keyword evidence="12" id="KW-1185">Reference proteome</keyword>
<keyword evidence="6" id="KW-0175">Coiled coil</keyword>
<evidence type="ECO:0000256" key="8">
    <source>
        <dbReference type="ARBA" id="ARBA00023273"/>
    </source>
</evidence>
<dbReference type="OMA" id="DWYIPIL"/>
<dbReference type="GO" id="GO:0005930">
    <property type="term" value="C:axoneme"/>
    <property type="evidence" value="ECO:0007669"/>
    <property type="project" value="TreeGrafter"/>
</dbReference>
<keyword evidence="5" id="KW-0963">Cytoplasm</keyword>
<evidence type="ECO:0000256" key="9">
    <source>
        <dbReference type="ARBA" id="ARBA00031593"/>
    </source>
</evidence>
<dbReference type="AlphaFoldDB" id="A0A7R8V329"/>
<comment type="subcellular location">
    <subcellularLocation>
        <location evidence="1">Cell projection</location>
        <location evidence="1">Cilium</location>
    </subcellularLocation>
    <subcellularLocation>
        <location evidence="2">Cytoplasm</location>
    </subcellularLocation>
</comment>
<name>A0A7R8V329_HERIL</name>
<comment type="similarity">
    <text evidence="3">Belongs to the CFAP36 family.</text>
</comment>
<evidence type="ECO:0000313" key="11">
    <source>
        <dbReference type="EMBL" id="CAD7091267.1"/>
    </source>
</evidence>
<dbReference type="PANTHER" id="PTHR21532">
    <property type="entry name" value="PHOSPHODIESTERASE HL"/>
    <property type="match status" value="1"/>
</dbReference>
<evidence type="ECO:0000256" key="6">
    <source>
        <dbReference type="ARBA" id="ARBA00023054"/>
    </source>
</evidence>
<dbReference type="InterPro" id="IPR023379">
    <property type="entry name" value="BART_dom"/>
</dbReference>
<accession>A0A7R8V329</accession>
<reference evidence="11 12" key="1">
    <citation type="submission" date="2020-11" db="EMBL/GenBank/DDBJ databases">
        <authorList>
            <person name="Wallbank WR R."/>
            <person name="Pardo Diaz C."/>
            <person name="Kozak K."/>
            <person name="Martin S."/>
            <person name="Jiggins C."/>
            <person name="Moest M."/>
            <person name="Warren A I."/>
            <person name="Generalovic N T."/>
            <person name="Byers J.R.P. K."/>
            <person name="Montejo-Kovacevich G."/>
            <person name="Yen C E."/>
        </authorList>
    </citation>
    <scope>NUCLEOTIDE SEQUENCE [LARGE SCALE GENOMIC DNA]</scope>
</reference>
<dbReference type="GO" id="GO:0097546">
    <property type="term" value="C:ciliary base"/>
    <property type="evidence" value="ECO:0007669"/>
    <property type="project" value="TreeGrafter"/>
</dbReference>
<gene>
    <name evidence="11" type="ORF">HERILL_LOCUS13690</name>
</gene>
<dbReference type="Gene3D" id="1.20.1520.10">
    <property type="entry name" value="ADP-ribosylation factor-like 2-binding protein, domain"/>
    <property type="match status" value="1"/>
</dbReference>
<evidence type="ECO:0000256" key="1">
    <source>
        <dbReference type="ARBA" id="ARBA00004138"/>
    </source>
</evidence>
<dbReference type="InterPro" id="IPR038888">
    <property type="entry name" value="CFAP36"/>
</dbReference>
<dbReference type="Pfam" id="PF11527">
    <property type="entry name" value="ARL2_Bind_BART"/>
    <property type="match status" value="1"/>
</dbReference>
<proteinExistence type="inferred from homology"/>
<evidence type="ECO:0000256" key="7">
    <source>
        <dbReference type="ARBA" id="ARBA00023069"/>
    </source>
</evidence>
<feature type="domain" description="BART" evidence="10">
    <location>
        <begin position="5"/>
        <end position="125"/>
    </location>
</feature>
<sequence>MSEDNSWVFDSLLCFLHGPVWNAPLQTFIEEKSLVFDPNQESAEDNEEYRKVHEEYKNLVDSMLGSFMEELHITPEQFEMACLESKSHQNEGSFRFQQGLFQQIWAANDIRIFIRMMTQRNVELQLQALDLLERRQQSQSLDEEKGPETVEETKSQDIELENTLSATVATELTKPEEVVKDDDELKNTKFERLNLFFDNKKIDAADIQARQEYLRTQRDKIVEIKKKARARQLNETTHKGGSSIRPSSAQVAKQILEGHADEIVHNSERNEASVQLRKALAKRLRTEVVEQN</sequence>
<evidence type="ECO:0000313" key="12">
    <source>
        <dbReference type="Proteomes" id="UP000594454"/>
    </source>
</evidence>
<evidence type="ECO:0000256" key="5">
    <source>
        <dbReference type="ARBA" id="ARBA00022490"/>
    </source>
</evidence>
<dbReference type="PANTHER" id="PTHR21532:SF0">
    <property type="entry name" value="CILIA- AND FLAGELLA-ASSOCIATED PROTEIN 36"/>
    <property type="match status" value="1"/>
</dbReference>
<dbReference type="EMBL" id="LR899013">
    <property type="protein sequence ID" value="CAD7091267.1"/>
    <property type="molecule type" value="Genomic_DNA"/>
</dbReference>
<dbReference type="FunCoup" id="A0A7R8V329">
    <property type="interactions" value="78"/>
</dbReference>
<evidence type="ECO:0000256" key="2">
    <source>
        <dbReference type="ARBA" id="ARBA00004496"/>
    </source>
</evidence>
<evidence type="ECO:0000256" key="3">
    <source>
        <dbReference type="ARBA" id="ARBA00007460"/>
    </source>
</evidence>
<dbReference type="InParanoid" id="A0A7R8V329"/>
<dbReference type="InterPro" id="IPR042541">
    <property type="entry name" value="BART_sf"/>
</dbReference>
<organism evidence="11 12">
    <name type="scientific">Hermetia illucens</name>
    <name type="common">Black soldier fly</name>
    <dbReference type="NCBI Taxonomy" id="343691"/>
    <lineage>
        <taxon>Eukaryota</taxon>
        <taxon>Metazoa</taxon>
        <taxon>Ecdysozoa</taxon>
        <taxon>Arthropoda</taxon>
        <taxon>Hexapoda</taxon>
        <taxon>Insecta</taxon>
        <taxon>Pterygota</taxon>
        <taxon>Neoptera</taxon>
        <taxon>Endopterygota</taxon>
        <taxon>Diptera</taxon>
        <taxon>Brachycera</taxon>
        <taxon>Stratiomyomorpha</taxon>
        <taxon>Stratiomyidae</taxon>
        <taxon>Hermetiinae</taxon>
        <taxon>Hermetia</taxon>
    </lineage>
</organism>